<evidence type="ECO:0000256" key="1">
    <source>
        <dbReference type="ARBA" id="ARBA00007789"/>
    </source>
</evidence>
<evidence type="ECO:0000259" key="2">
    <source>
        <dbReference type="Pfam" id="PF00296"/>
    </source>
</evidence>
<dbReference type="GO" id="GO:0005829">
    <property type="term" value="C:cytosol"/>
    <property type="evidence" value="ECO:0007669"/>
    <property type="project" value="TreeGrafter"/>
</dbReference>
<dbReference type="SUPFAM" id="SSF51679">
    <property type="entry name" value="Bacterial luciferase-like"/>
    <property type="match status" value="1"/>
</dbReference>
<sequence length="313" mass="35489">MKYSVLDFSSQETTVSAKRNLNERIKLARLTESMNYHRFWISENEANSVLVGSTPELIMAHLALATDEIRIGSAGIMLPYYSGEKIADTFKTMDVVRNNRIDVGVGQAAGKNWFSKKLNEDPTDYHVFEREMKEVQHLLEKTNHMKAENAYSSLMKNGNPKIFIINSNARNTSITAEIGAGFFAPYYLNSSEELKDAIRYYQEHFVQSNILEKAHVMLGVFVAIGSAPQEIEQLKSDFNQWDELQQASDRERDPNRAIIGTGKEVVERVSELAKDYLADEVMLIPNIENNQKRAGTIQSFAEALAEHRRALFG</sequence>
<feature type="domain" description="Luciferase-like" evidence="2">
    <location>
        <begin position="1"/>
        <end position="241"/>
    </location>
</feature>
<gene>
    <name evidence="3" type="ORF">SAMN04488506_0270</name>
</gene>
<protein>
    <submittedName>
        <fullName evidence="3">Luciferase family oxidoreductase, group 1</fullName>
    </submittedName>
</protein>
<dbReference type="Proteomes" id="UP000199136">
    <property type="component" value="Unassembled WGS sequence"/>
</dbReference>
<evidence type="ECO:0000313" key="4">
    <source>
        <dbReference type="Proteomes" id="UP000199136"/>
    </source>
</evidence>
<name>A0A1I5UZH0_9LACT</name>
<dbReference type="GO" id="GO:0016705">
    <property type="term" value="F:oxidoreductase activity, acting on paired donors, with incorporation or reduction of molecular oxygen"/>
    <property type="evidence" value="ECO:0007669"/>
    <property type="project" value="InterPro"/>
</dbReference>
<dbReference type="RefSeq" id="WP_092479348.1">
    <property type="nucleotide sequence ID" value="NZ_FOXW01000001.1"/>
</dbReference>
<dbReference type="InterPro" id="IPR011251">
    <property type="entry name" value="Luciferase-like_dom"/>
</dbReference>
<dbReference type="AlphaFoldDB" id="A0A1I5UZH0"/>
<dbReference type="InterPro" id="IPR019949">
    <property type="entry name" value="CmoO-like"/>
</dbReference>
<dbReference type="PANTHER" id="PTHR30137:SF6">
    <property type="entry name" value="LUCIFERASE-LIKE MONOOXYGENASE"/>
    <property type="match status" value="1"/>
</dbReference>
<dbReference type="STRING" id="82801.SAMN04488506_0270"/>
<dbReference type="EMBL" id="FOXW01000001">
    <property type="protein sequence ID" value="SFQ00562.1"/>
    <property type="molecule type" value="Genomic_DNA"/>
</dbReference>
<dbReference type="NCBIfam" id="TIGR03558">
    <property type="entry name" value="oxido_grp_1"/>
    <property type="match status" value="1"/>
</dbReference>
<evidence type="ECO:0000313" key="3">
    <source>
        <dbReference type="EMBL" id="SFQ00562.1"/>
    </source>
</evidence>
<dbReference type="OrthoDB" id="9780518at2"/>
<dbReference type="Pfam" id="PF00296">
    <property type="entry name" value="Bac_luciferase"/>
    <property type="match status" value="1"/>
</dbReference>
<organism evidence="3 4">
    <name type="scientific">Desemzia incerta</name>
    <dbReference type="NCBI Taxonomy" id="82801"/>
    <lineage>
        <taxon>Bacteria</taxon>
        <taxon>Bacillati</taxon>
        <taxon>Bacillota</taxon>
        <taxon>Bacilli</taxon>
        <taxon>Lactobacillales</taxon>
        <taxon>Carnobacteriaceae</taxon>
        <taxon>Desemzia</taxon>
    </lineage>
</organism>
<keyword evidence="4" id="KW-1185">Reference proteome</keyword>
<reference evidence="3 4" key="1">
    <citation type="submission" date="2016-10" db="EMBL/GenBank/DDBJ databases">
        <authorList>
            <person name="de Groot N.N."/>
        </authorList>
    </citation>
    <scope>NUCLEOTIDE SEQUENCE [LARGE SCALE GENOMIC DNA]</scope>
    <source>
        <strain evidence="3 4">DSM 20581</strain>
    </source>
</reference>
<dbReference type="PANTHER" id="PTHR30137">
    <property type="entry name" value="LUCIFERASE-LIKE MONOOXYGENASE"/>
    <property type="match status" value="1"/>
</dbReference>
<dbReference type="InterPro" id="IPR050766">
    <property type="entry name" value="Bact_Lucif_Oxidored"/>
</dbReference>
<comment type="similarity">
    <text evidence="1">To bacterial alkanal monooxygenase alpha and beta chains.</text>
</comment>
<dbReference type="InterPro" id="IPR036661">
    <property type="entry name" value="Luciferase-like_sf"/>
</dbReference>
<dbReference type="Gene3D" id="3.20.20.30">
    <property type="entry name" value="Luciferase-like domain"/>
    <property type="match status" value="1"/>
</dbReference>
<proteinExistence type="predicted"/>
<accession>A0A1I5UZH0</accession>